<evidence type="ECO:0000256" key="3">
    <source>
        <dbReference type="ARBA" id="ARBA00022692"/>
    </source>
</evidence>
<accession>A0ABN1RLN7</accession>
<dbReference type="Proteomes" id="UP001500665">
    <property type="component" value="Unassembled WGS sequence"/>
</dbReference>
<keyword evidence="4 6" id="KW-1133">Transmembrane helix</keyword>
<evidence type="ECO:0000256" key="1">
    <source>
        <dbReference type="ARBA" id="ARBA00004651"/>
    </source>
</evidence>
<feature type="transmembrane region" description="Helical" evidence="6">
    <location>
        <begin position="113"/>
        <end position="132"/>
    </location>
</feature>
<feature type="transmembrane region" description="Helical" evidence="6">
    <location>
        <begin position="266"/>
        <end position="283"/>
    </location>
</feature>
<evidence type="ECO:0000256" key="6">
    <source>
        <dbReference type="SAM" id="Phobius"/>
    </source>
</evidence>
<sequence>MTRLIAPVVQRYGAFRQKTATRLRSLRTERPWFGHLVRAVQRYDRENGEQLAAALTFYSFLAFFPTLALAYALLGYVVYFSETFRDYLIRALNDYLPGLAEQLDVVQIAQARVGASVIALIGLSWAGLGWLAQLRESIRVLWGRAPRSAGNFFLLKLRDLAVMALLGAILICSVAATTVAVRATTFTVEQLGLTDSVWAWLSLRIASIAVALAFNTLLFLVLFTRMSDTNASRRHVGKGALVAAVGFEILKSIGAFLTGYITANPVYASFAVLVGVLIWMNLLSRMTFLVVAWTATLDTVERTDTPLNPEPDAA</sequence>
<reference evidence="7 8" key="1">
    <citation type="journal article" date="2019" name="Int. J. Syst. Evol. Microbiol.">
        <title>The Global Catalogue of Microorganisms (GCM) 10K type strain sequencing project: providing services to taxonomists for standard genome sequencing and annotation.</title>
        <authorList>
            <consortium name="The Broad Institute Genomics Platform"/>
            <consortium name="The Broad Institute Genome Sequencing Center for Infectious Disease"/>
            <person name="Wu L."/>
            <person name="Ma J."/>
        </authorList>
    </citation>
    <scope>NUCLEOTIDE SEQUENCE [LARGE SCALE GENOMIC DNA]</scope>
    <source>
        <strain evidence="7 8">JCM 10696</strain>
    </source>
</reference>
<evidence type="ECO:0000256" key="2">
    <source>
        <dbReference type="ARBA" id="ARBA00022475"/>
    </source>
</evidence>
<dbReference type="PANTHER" id="PTHR30213:SF1">
    <property type="entry name" value="INNER MEMBRANE PROTEIN YHJD"/>
    <property type="match status" value="1"/>
</dbReference>
<keyword evidence="5 6" id="KW-0472">Membrane</keyword>
<feature type="transmembrane region" description="Helical" evidence="6">
    <location>
        <begin position="51"/>
        <end position="79"/>
    </location>
</feature>
<name>A0ABN1RLN7_9ACTN</name>
<dbReference type="InterPro" id="IPR017039">
    <property type="entry name" value="Virul_fac_BrkB"/>
</dbReference>
<feature type="transmembrane region" description="Helical" evidence="6">
    <location>
        <begin position="236"/>
        <end position="260"/>
    </location>
</feature>
<proteinExistence type="predicted"/>
<comment type="subcellular location">
    <subcellularLocation>
        <location evidence="1">Cell membrane</location>
        <topology evidence="1">Multi-pass membrane protein</topology>
    </subcellularLocation>
</comment>
<keyword evidence="3 6" id="KW-0812">Transmembrane</keyword>
<evidence type="ECO:0000313" key="8">
    <source>
        <dbReference type="Proteomes" id="UP001500665"/>
    </source>
</evidence>
<protein>
    <submittedName>
        <fullName evidence="7">Inner membrane protein YhjD</fullName>
    </submittedName>
</protein>
<dbReference type="PANTHER" id="PTHR30213">
    <property type="entry name" value="INNER MEMBRANE PROTEIN YHJD"/>
    <property type="match status" value="1"/>
</dbReference>
<dbReference type="EMBL" id="BAAAHH010000022">
    <property type="protein sequence ID" value="GAA0959430.1"/>
    <property type="molecule type" value="Genomic_DNA"/>
</dbReference>
<evidence type="ECO:0000256" key="4">
    <source>
        <dbReference type="ARBA" id="ARBA00022989"/>
    </source>
</evidence>
<organism evidence="7 8">
    <name type="scientific">Actinocorallia libanotica</name>
    <dbReference type="NCBI Taxonomy" id="46162"/>
    <lineage>
        <taxon>Bacteria</taxon>
        <taxon>Bacillati</taxon>
        <taxon>Actinomycetota</taxon>
        <taxon>Actinomycetes</taxon>
        <taxon>Streptosporangiales</taxon>
        <taxon>Thermomonosporaceae</taxon>
        <taxon>Actinocorallia</taxon>
    </lineage>
</organism>
<comment type="caution">
    <text evidence="7">The sequence shown here is derived from an EMBL/GenBank/DDBJ whole genome shotgun (WGS) entry which is preliminary data.</text>
</comment>
<gene>
    <name evidence="7" type="primary">yhjD</name>
    <name evidence="7" type="ORF">GCM10009550_49220</name>
</gene>
<dbReference type="RefSeq" id="WP_344243301.1">
    <property type="nucleotide sequence ID" value="NZ_BAAAHH010000022.1"/>
</dbReference>
<dbReference type="Pfam" id="PF03631">
    <property type="entry name" value="Virul_fac_BrkB"/>
    <property type="match status" value="1"/>
</dbReference>
<evidence type="ECO:0000256" key="5">
    <source>
        <dbReference type="ARBA" id="ARBA00023136"/>
    </source>
</evidence>
<evidence type="ECO:0000313" key="7">
    <source>
        <dbReference type="EMBL" id="GAA0959430.1"/>
    </source>
</evidence>
<keyword evidence="8" id="KW-1185">Reference proteome</keyword>
<feature type="transmembrane region" description="Helical" evidence="6">
    <location>
        <begin position="160"/>
        <end position="181"/>
    </location>
</feature>
<feature type="transmembrane region" description="Helical" evidence="6">
    <location>
        <begin position="201"/>
        <end position="224"/>
    </location>
</feature>
<keyword evidence="2" id="KW-1003">Cell membrane</keyword>
<dbReference type="PIRSF" id="PIRSF035875">
    <property type="entry name" value="RNase_BN"/>
    <property type="match status" value="1"/>
</dbReference>